<dbReference type="Gramene" id="AUR62000843-RA">
    <property type="protein sequence ID" value="AUR62000843-RA:cds"/>
    <property type="gene ID" value="AUR62000843"/>
</dbReference>
<protein>
    <submittedName>
        <fullName evidence="2">Uncharacterized protein</fullName>
    </submittedName>
</protein>
<dbReference type="PANTHER" id="PTHR47692">
    <property type="entry name" value="RING/U-BOX SUPERFAMILY PROTEIN"/>
    <property type="match status" value="1"/>
</dbReference>
<accession>A0A803KP87</accession>
<evidence type="ECO:0000256" key="1">
    <source>
        <dbReference type="SAM" id="MobiDB-lite"/>
    </source>
</evidence>
<feature type="region of interest" description="Disordered" evidence="1">
    <location>
        <begin position="1"/>
        <end position="22"/>
    </location>
</feature>
<keyword evidence="3" id="KW-1185">Reference proteome</keyword>
<dbReference type="AlphaFoldDB" id="A0A803KP87"/>
<sequence>MMQEEPNKDDEEGPSSSTSNPNPNPNPCPICLGLITQDSYLDRCFLPRCLCSAFFSKDHKYRLQCYYTEPESGLLSDAFKVERYWKSHKYLQPNSWLEKWLKRELQALTQLSPQRKNTFPASKQEELRILVADAAMPFLTARTKRFVNELELFLASGLTVQAYDRAYRKCLGWKKPEETTEDDEQTSMEREQIAPYLYFFDDNQ</sequence>
<dbReference type="Proteomes" id="UP000596660">
    <property type="component" value="Unplaced"/>
</dbReference>
<evidence type="ECO:0000313" key="2">
    <source>
        <dbReference type="EnsemblPlants" id="AUR62000843-RA:cds"/>
    </source>
</evidence>
<reference evidence="2" key="1">
    <citation type="journal article" date="2017" name="Nature">
        <title>The genome of Chenopodium quinoa.</title>
        <authorList>
            <person name="Jarvis D.E."/>
            <person name="Ho Y.S."/>
            <person name="Lightfoot D.J."/>
            <person name="Schmoeckel S.M."/>
            <person name="Li B."/>
            <person name="Borm T.J.A."/>
            <person name="Ohyanagi H."/>
            <person name="Mineta K."/>
            <person name="Michell C.T."/>
            <person name="Saber N."/>
            <person name="Kharbatia N.M."/>
            <person name="Rupper R.R."/>
            <person name="Sharp A.R."/>
            <person name="Dally N."/>
            <person name="Boughton B.A."/>
            <person name="Woo Y.H."/>
            <person name="Gao G."/>
            <person name="Schijlen E.G.W.M."/>
            <person name="Guo X."/>
            <person name="Momin A.A."/>
            <person name="Negrao S."/>
            <person name="Al-Babili S."/>
            <person name="Gehring C."/>
            <person name="Roessner U."/>
            <person name="Jung C."/>
            <person name="Murphy K."/>
            <person name="Arold S.T."/>
            <person name="Gojobori T."/>
            <person name="van der Linden C.G."/>
            <person name="van Loo E.N."/>
            <person name="Jellen E.N."/>
            <person name="Maughan P.J."/>
            <person name="Tester M."/>
        </authorList>
    </citation>
    <scope>NUCLEOTIDE SEQUENCE [LARGE SCALE GENOMIC DNA]</scope>
    <source>
        <strain evidence="2">cv. PI 614886</strain>
    </source>
</reference>
<proteinExistence type="predicted"/>
<dbReference type="EnsemblPlants" id="AUR62000843-RA">
    <property type="protein sequence ID" value="AUR62000843-RA:cds"/>
    <property type="gene ID" value="AUR62000843"/>
</dbReference>
<reference evidence="2" key="2">
    <citation type="submission" date="2021-03" db="UniProtKB">
        <authorList>
            <consortium name="EnsemblPlants"/>
        </authorList>
    </citation>
    <scope>IDENTIFICATION</scope>
</reference>
<organism evidence="2 3">
    <name type="scientific">Chenopodium quinoa</name>
    <name type="common">Quinoa</name>
    <dbReference type="NCBI Taxonomy" id="63459"/>
    <lineage>
        <taxon>Eukaryota</taxon>
        <taxon>Viridiplantae</taxon>
        <taxon>Streptophyta</taxon>
        <taxon>Embryophyta</taxon>
        <taxon>Tracheophyta</taxon>
        <taxon>Spermatophyta</taxon>
        <taxon>Magnoliopsida</taxon>
        <taxon>eudicotyledons</taxon>
        <taxon>Gunneridae</taxon>
        <taxon>Pentapetalae</taxon>
        <taxon>Caryophyllales</taxon>
        <taxon>Chenopodiaceae</taxon>
        <taxon>Chenopodioideae</taxon>
        <taxon>Atripliceae</taxon>
        <taxon>Chenopodium</taxon>
    </lineage>
</organism>
<name>A0A803KP87_CHEQI</name>
<dbReference type="PANTHER" id="PTHR47692:SF2">
    <property type="entry name" value="ZINC FINGER RING-TYPE DOMAIN CONTAINING PROTEIN"/>
    <property type="match status" value="1"/>
</dbReference>
<evidence type="ECO:0000313" key="3">
    <source>
        <dbReference type="Proteomes" id="UP000596660"/>
    </source>
</evidence>